<evidence type="ECO:0000313" key="12">
    <source>
        <dbReference type="EMBL" id="PNF14010.1"/>
    </source>
</evidence>
<dbReference type="GO" id="GO:0000930">
    <property type="term" value="C:gamma-tubulin complex"/>
    <property type="evidence" value="ECO:0007669"/>
    <property type="project" value="TreeGrafter"/>
</dbReference>
<dbReference type="FunFam" id="1.20.120.1900:FF:000002">
    <property type="entry name" value="Gamma-tubulin complex component"/>
    <property type="match status" value="1"/>
</dbReference>
<dbReference type="GO" id="GO:0031122">
    <property type="term" value="P:cytoplasmic microtubule organization"/>
    <property type="evidence" value="ECO:0007669"/>
    <property type="project" value="TreeGrafter"/>
</dbReference>
<dbReference type="PANTHER" id="PTHR19302:SF13">
    <property type="entry name" value="GAMMA-TUBULIN COMPLEX COMPONENT 2"/>
    <property type="match status" value="1"/>
</dbReference>
<evidence type="ECO:0000256" key="4">
    <source>
        <dbReference type="ARBA" id="ARBA00022701"/>
    </source>
</evidence>
<dbReference type="GO" id="GO:0043015">
    <property type="term" value="F:gamma-tubulin binding"/>
    <property type="evidence" value="ECO:0007669"/>
    <property type="project" value="InterPro"/>
</dbReference>
<feature type="domain" description="Gamma tubulin complex component protein N-terminal" evidence="11">
    <location>
        <begin position="222"/>
        <end position="512"/>
    </location>
</feature>
<evidence type="ECO:0000313" key="13">
    <source>
        <dbReference type="Proteomes" id="UP000235965"/>
    </source>
</evidence>
<comment type="similarity">
    <text evidence="2 8">Belongs to the TUBGCP family.</text>
</comment>
<organism evidence="12 13">
    <name type="scientific">Cryptotermes secundus</name>
    <dbReference type="NCBI Taxonomy" id="105785"/>
    <lineage>
        <taxon>Eukaryota</taxon>
        <taxon>Metazoa</taxon>
        <taxon>Ecdysozoa</taxon>
        <taxon>Arthropoda</taxon>
        <taxon>Hexapoda</taxon>
        <taxon>Insecta</taxon>
        <taxon>Pterygota</taxon>
        <taxon>Neoptera</taxon>
        <taxon>Polyneoptera</taxon>
        <taxon>Dictyoptera</taxon>
        <taxon>Blattodea</taxon>
        <taxon>Blattoidea</taxon>
        <taxon>Termitoidae</taxon>
        <taxon>Kalotermitidae</taxon>
        <taxon>Cryptotermitinae</taxon>
        <taxon>Cryptotermes</taxon>
    </lineage>
</organism>
<reference evidence="12 13" key="1">
    <citation type="submission" date="2017-12" db="EMBL/GenBank/DDBJ databases">
        <title>Hemimetabolous genomes reveal molecular basis of termite eusociality.</title>
        <authorList>
            <person name="Harrison M.C."/>
            <person name="Jongepier E."/>
            <person name="Robertson H.M."/>
            <person name="Arning N."/>
            <person name="Bitard-Feildel T."/>
            <person name="Chao H."/>
            <person name="Childers C.P."/>
            <person name="Dinh H."/>
            <person name="Doddapaneni H."/>
            <person name="Dugan S."/>
            <person name="Gowin J."/>
            <person name="Greiner C."/>
            <person name="Han Y."/>
            <person name="Hu H."/>
            <person name="Hughes D.S.T."/>
            <person name="Huylmans A.-K."/>
            <person name="Kemena C."/>
            <person name="Kremer L.P.M."/>
            <person name="Lee S.L."/>
            <person name="Lopez-Ezquerra A."/>
            <person name="Mallet L."/>
            <person name="Monroy-Kuhn J.M."/>
            <person name="Moser A."/>
            <person name="Murali S.C."/>
            <person name="Muzny D.M."/>
            <person name="Otani S."/>
            <person name="Piulachs M.-D."/>
            <person name="Poelchau M."/>
            <person name="Qu J."/>
            <person name="Schaub F."/>
            <person name="Wada-Katsumata A."/>
            <person name="Worley K.C."/>
            <person name="Xie Q."/>
            <person name="Ylla G."/>
            <person name="Poulsen M."/>
            <person name="Gibbs R.A."/>
            <person name="Schal C."/>
            <person name="Richards S."/>
            <person name="Belles X."/>
            <person name="Korb J."/>
            <person name="Bornberg-Bauer E."/>
        </authorList>
    </citation>
    <scope>NUCLEOTIDE SEQUENCE [LARGE SCALE GENOMIC DNA]</scope>
    <source>
        <tissue evidence="12">Whole body</tissue>
    </source>
</reference>
<dbReference type="GO" id="GO:0005874">
    <property type="term" value="C:microtubule"/>
    <property type="evidence" value="ECO:0007669"/>
    <property type="project" value="UniProtKB-KW"/>
</dbReference>
<sequence length="888" mass="101849">MSEFKLHHLVTELIEHLGSRASPEWCVENLQKDSAATSLSSYNHVTQSCIRQLARKSPDPQSFIAKYEELKAKDTDCLRPFVQLLSVISEDRKLKEYLQKNAKKATTELQNPQVSQGSIGSISGAVADSKVIENVTTKDLPRIRIRLQKEAEIALGKRTLPSSKRENQGKARHPNYHSPVMPNWNNVRPNMNLDFITDHSGPALFSAPLGPIPVCSQESMLLEDILSCLEGAEGDYIVPDPLQGPYETRMFSISESVDPSLREFTEKILPLASHYSMVMRFIQEKSQFEYGQVNHALTAAMTALMKDYMVFVAQLETAHRKGSFTLHKLWFFIQPTLHTMEILANIASTISKSGAKGGKVLSLLHERTSSYTGDPTGQELCLYLTQKACVPYMEILEKWVYKGVICDPYQEFLVEDNEVIQKEELPLDYSADYWEKRYTIRRERIPVFLERVADVILRTGKYLNVIRQCGKNVKSPQAEEIVYTIKKRQYVEAIEKAYHFASITLLQLLMQENDLMGRLRSVKHYFLLDQGDFIVQFMDSCEAELSKNIDDIVPTRLESLLELALRTSAANGDPYKDDMRTELLPYDLMFQMFKILSIETDEEKEYRLPSDKLQLLGLESFSFGYEVKWPVSLVLNRRAIACYQMIFRHLFYCKHVERLLCRVWICNKVAKSFALRAAKTYASAFALRQRMLNCVQNLEYYMMVEVIEPNWVTFFSSINKVNNVDDVLVCHSDFLDNCLKDCMLTNPTLLRTVNKLMAVCVQFCHFIQHMRRYYLDAELTSMLGPAYESYEGSNVYAEETPPPSPEHQSTMACDSDSFEQSIAKFNLQFTAVLVGLLDKISELGRENNGEKLLNVLYRLDFNTFYTEQLERLCTDRPMVENGKEGTSG</sequence>
<evidence type="ECO:0000256" key="9">
    <source>
        <dbReference type="SAM" id="MobiDB-lite"/>
    </source>
</evidence>
<evidence type="ECO:0000256" key="8">
    <source>
        <dbReference type="RuleBase" id="RU363050"/>
    </source>
</evidence>
<dbReference type="InterPro" id="IPR040457">
    <property type="entry name" value="GCP_C"/>
</dbReference>
<accession>A0A2J7PCE4</accession>
<comment type="subcellular location">
    <subcellularLocation>
        <location evidence="1">Cytoplasm</location>
        <location evidence="1">Cytoskeleton</location>
        <location evidence="1">Microtubule organizing center</location>
        <location evidence="1">Centrosome</location>
    </subcellularLocation>
</comment>
<dbReference type="GO" id="GO:0051011">
    <property type="term" value="F:microtubule minus-end binding"/>
    <property type="evidence" value="ECO:0007669"/>
    <property type="project" value="TreeGrafter"/>
</dbReference>
<dbReference type="InterPro" id="IPR042241">
    <property type="entry name" value="GCP_C_sf"/>
</dbReference>
<dbReference type="PANTHER" id="PTHR19302">
    <property type="entry name" value="GAMMA TUBULIN COMPLEX PROTEIN"/>
    <property type="match status" value="1"/>
</dbReference>
<comment type="caution">
    <text evidence="12">The sequence shown here is derived from an EMBL/GenBank/DDBJ whole genome shotgun (WGS) entry which is preliminary data.</text>
</comment>
<comment type="subunit">
    <text evidence="7">Component of the gamma-tubulin ring complex (gTuRC) consisting of TUBGCP2, TUBGCP3, TUBGCP4, TUBGCP5 and TUBGCP6 and gamma-tubulin TUBG1 or TUBG2. TUBGCP2, TUBGCP3, TUBGCP4, TUBGCP5 and TUBGCP6 assemble in a 5:5:2:1:1 stoichiometry; each is associated with a gamma-tubulin, thereby arranging 14 gamma-tubulins in a helical manner. Gamma-tubulin at the first position is blocked by TUBGCP3 at the last position, allowing 13 protafilaments to grow into a microtubule. The gTuRC (via TUBGCP3 and TUBGCP6) interacts with ACTB and MZT1; the interactions form a luminal bridge that stabilizes the initial structure during complex assembly. The gTuRC (via TUBGCP2) interacts with MZT2A/MZT2B and CDK5RAP2 (via CM1 motif); the interactions play a role in gTuRC activation. Interacts with ATF5; the ATF5:PCNT:polyglutamylated tubulin (PGT) tripartite unites the mother centriole and the pericentriolar material (PCM) in the centrosome.</text>
</comment>
<evidence type="ECO:0000259" key="10">
    <source>
        <dbReference type="Pfam" id="PF04130"/>
    </source>
</evidence>
<dbReference type="EMBL" id="NEVH01027059">
    <property type="protein sequence ID" value="PNF14010.1"/>
    <property type="molecule type" value="Genomic_DNA"/>
</dbReference>
<evidence type="ECO:0000256" key="6">
    <source>
        <dbReference type="ARBA" id="ARBA00093403"/>
    </source>
</evidence>
<evidence type="ECO:0000256" key="3">
    <source>
        <dbReference type="ARBA" id="ARBA00022490"/>
    </source>
</evidence>
<dbReference type="Proteomes" id="UP000235965">
    <property type="component" value="Unassembled WGS sequence"/>
</dbReference>
<gene>
    <name evidence="12" type="primary">TUBGCP2_3</name>
    <name evidence="12" type="ORF">B7P43_G03571</name>
</gene>
<keyword evidence="13" id="KW-1185">Reference proteome</keyword>
<dbReference type="FunCoup" id="A0A2J7PCE4">
    <property type="interactions" value="1534"/>
</dbReference>
<dbReference type="Gene3D" id="1.20.120.1900">
    <property type="entry name" value="Gamma-tubulin complex, C-terminal domain"/>
    <property type="match status" value="1"/>
</dbReference>
<feature type="domain" description="Gamma tubulin complex component C-terminal" evidence="10">
    <location>
        <begin position="515"/>
        <end position="865"/>
    </location>
</feature>
<dbReference type="GO" id="GO:0007020">
    <property type="term" value="P:microtubule nucleation"/>
    <property type="evidence" value="ECO:0007669"/>
    <property type="project" value="InterPro"/>
</dbReference>
<dbReference type="InterPro" id="IPR007259">
    <property type="entry name" value="GCP"/>
</dbReference>
<name>A0A2J7PCE4_9NEOP</name>
<dbReference type="GO" id="GO:0051321">
    <property type="term" value="P:meiotic cell cycle"/>
    <property type="evidence" value="ECO:0007669"/>
    <property type="project" value="TreeGrafter"/>
</dbReference>
<comment type="function">
    <text evidence="6">Component of the gamma-tubulin ring complex (gTuRC) which mediates microtubule nucleation. The gTuRC regulates the minus-end nucleation of alpha-beta tubulin heterodimers that grow into microtubule protafilaments, a critical step in centrosome duplication and spindle formation. Plays a role in neuronal migration.</text>
</comment>
<evidence type="ECO:0000256" key="5">
    <source>
        <dbReference type="ARBA" id="ARBA00023212"/>
    </source>
</evidence>
<evidence type="ECO:0000259" key="11">
    <source>
        <dbReference type="Pfam" id="PF17681"/>
    </source>
</evidence>
<dbReference type="GO" id="GO:0051225">
    <property type="term" value="P:spindle assembly"/>
    <property type="evidence" value="ECO:0007669"/>
    <property type="project" value="TreeGrafter"/>
</dbReference>
<evidence type="ECO:0000256" key="1">
    <source>
        <dbReference type="ARBA" id="ARBA00004300"/>
    </source>
</evidence>
<evidence type="ECO:0000256" key="2">
    <source>
        <dbReference type="ARBA" id="ARBA00010337"/>
    </source>
</evidence>
<dbReference type="STRING" id="105785.A0A2J7PCE4"/>
<dbReference type="Pfam" id="PF04130">
    <property type="entry name" value="GCP_C_terminal"/>
    <property type="match status" value="1"/>
</dbReference>
<dbReference type="InParanoid" id="A0A2J7PCE4"/>
<protein>
    <recommendedName>
        <fullName evidence="8">Gamma-tubulin complex component</fullName>
    </recommendedName>
</protein>
<dbReference type="GO" id="GO:0000922">
    <property type="term" value="C:spindle pole"/>
    <property type="evidence" value="ECO:0007669"/>
    <property type="project" value="InterPro"/>
</dbReference>
<dbReference type="GO" id="GO:0005813">
    <property type="term" value="C:centrosome"/>
    <property type="evidence" value="ECO:0007669"/>
    <property type="project" value="UniProtKB-SubCell"/>
</dbReference>
<dbReference type="InterPro" id="IPR041470">
    <property type="entry name" value="GCP_N"/>
</dbReference>
<dbReference type="OrthoDB" id="2192946at2759"/>
<keyword evidence="5 8" id="KW-0206">Cytoskeleton</keyword>
<feature type="region of interest" description="Disordered" evidence="9">
    <location>
        <begin position="162"/>
        <end position="182"/>
    </location>
</feature>
<keyword evidence="4 8" id="KW-0493">Microtubule</keyword>
<keyword evidence="3 8" id="KW-0963">Cytoplasm</keyword>
<dbReference type="GO" id="GO:0000278">
    <property type="term" value="P:mitotic cell cycle"/>
    <property type="evidence" value="ECO:0007669"/>
    <property type="project" value="TreeGrafter"/>
</dbReference>
<proteinExistence type="inferred from homology"/>
<dbReference type="Pfam" id="PF17681">
    <property type="entry name" value="GCP_N_terminal"/>
    <property type="match status" value="1"/>
</dbReference>
<dbReference type="AlphaFoldDB" id="A0A2J7PCE4"/>
<evidence type="ECO:0000256" key="7">
    <source>
        <dbReference type="ARBA" id="ARBA00093572"/>
    </source>
</evidence>